<feature type="region of interest" description="Disordered" evidence="1">
    <location>
        <begin position="269"/>
        <end position="412"/>
    </location>
</feature>
<sequence length="567" mass="59517">MSAPSSDAEVPAWCASAAEALAQLAGVDPSAMGEADLAEHLPGLYRLRATLDAAIVDAVGTFDGRKQWALDGAFSASGWLAPRVGCTRAAASATVKVARHARHMPRAMTEARAGALSGDKLRVLAAARGVSERTAKEYDDDEARLVAEVRRRDVETGARLMRAWVAAADPDADDASHSEREERRKVNLSTSLDGMGFLDGLLTTEANAILRAQLEAITDDLHRWGLSSGADGTRLAAAQLRHDALVEMARRAAASATAVDVRRDARHRAEEAVAARDTEDAEDDVAGGGHSADEPDHSDRAPEGEDRADVEADPAGQDPLDVGGATGGPSSPEGGSDLDRRPDAGHLAALLGPDDLDDDEHDGDPGDVPPGGQDPCSHQTAAQGLLLPPGLPPPGAGPPTTGAEPDDKVAGGLGRPLFTALIDLDSLEGREPRDLLARRAEVVGVGPLSTADVARHLCDAGISRVVTCGRSLPLDVGAVSRTATPAQWRALIAHSATCEFPFCTAPWEWCEAHHLEHWTATHRTALDGLALECSGHHHLLHRPGWSMARRPDLTTVVTRPDGTTLTA</sequence>
<gene>
    <name evidence="3" type="ORF">PO878_12365</name>
</gene>
<dbReference type="InterPro" id="IPR003870">
    <property type="entry name" value="DUF222"/>
</dbReference>
<dbReference type="Proteomes" id="UP001216390">
    <property type="component" value="Chromosome"/>
</dbReference>
<name>A0AAE9YCI8_9ACTN</name>
<feature type="compositionally biased region" description="Basic and acidic residues" evidence="1">
    <location>
        <begin position="269"/>
        <end position="278"/>
    </location>
</feature>
<evidence type="ECO:0000256" key="1">
    <source>
        <dbReference type="SAM" id="MobiDB-lite"/>
    </source>
</evidence>
<reference evidence="3" key="1">
    <citation type="submission" date="2023-01" db="EMBL/GenBank/DDBJ databases">
        <title>The diversity of Class Acidimicrobiia in South China Sea sediment environments and the proposal of Iamia marina sp. nov., a novel species of the genus Iamia.</title>
        <authorList>
            <person name="He Y."/>
            <person name="Tian X."/>
        </authorList>
    </citation>
    <scope>NUCLEOTIDE SEQUENCE</scope>
    <source>
        <strain evidence="3">DSM 19957</strain>
    </source>
</reference>
<feature type="domain" description="DUF222" evidence="2">
    <location>
        <begin position="46"/>
        <end position="266"/>
    </location>
</feature>
<organism evidence="3 4">
    <name type="scientific">Iamia majanohamensis</name>
    <dbReference type="NCBI Taxonomy" id="467976"/>
    <lineage>
        <taxon>Bacteria</taxon>
        <taxon>Bacillati</taxon>
        <taxon>Actinomycetota</taxon>
        <taxon>Acidimicrobiia</taxon>
        <taxon>Acidimicrobiales</taxon>
        <taxon>Iamiaceae</taxon>
        <taxon>Iamia</taxon>
    </lineage>
</organism>
<feature type="compositionally biased region" description="Low complexity" evidence="1">
    <location>
        <begin position="370"/>
        <end position="388"/>
    </location>
</feature>
<evidence type="ECO:0000313" key="4">
    <source>
        <dbReference type="Proteomes" id="UP001216390"/>
    </source>
</evidence>
<keyword evidence="4" id="KW-1185">Reference proteome</keyword>
<dbReference type="EMBL" id="CP116942">
    <property type="protein sequence ID" value="WCO65291.1"/>
    <property type="molecule type" value="Genomic_DNA"/>
</dbReference>
<dbReference type="RefSeq" id="WP_272734816.1">
    <property type="nucleotide sequence ID" value="NZ_CP116942.1"/>
</dbReference>
<dbReference type="KEGG" id="ima:PO878_12365"/>
<evidence type="ECO:0000313" key="3">
    <source>
        <dbReference type="EMBL" id="WCO65291.1"/>
    </source>
</evidence>
<dbReference type="AlphaFoldDB" id="A0AAE9YCI8"/>
<protein>
    <submittedName>
        <fullName evidence="3">DUF222 domain-containing protein</fullName>
    </submittedName>
</protein>
<dbReference type="Pfam" id="PF02720">
    <property type="entry name" value="DUF222"/>
    <property type="match status" value="1"/>
</dbReference>
<proteinExistence type="predicted"/>
<evidence type="ECO:0000259" key="2">
    <source>
        <dbReference type="Pfam" id="PF02720"/>
    </source>
</evidence>
<accession>A0AAE9YCI8</accession>
<feature type="compositionally biased region" description="Basic and acidic residues" evidence="1">
    <location>
        <begin position="291"/>
        <end position="310"/>
    </location>
</feature>